<dbReference type="AlphaFoldDB" id="A0A0G4FI01"/>
<name>A0A0G4FI01_9ALVE</name>
<reference evidence="3" key="1">
    <citation type="submission" date="2014-11" db="EMBL/GenBank/DDBJ databases">
        <authorList>
            <person name="Otto D Thomas"/>
            <person name="Naeem Raeece"/>
        </authorList>
    </citation>
    <scope>NUCLEOTIDE SEQUENCE</scope>
</reference>
<feature type="chain" id="PRO_5005188652" evidence="2">
    <location>
        <begin position="23"/>
        <end position="278"/>
    </location>
</feature>
<feature type="compositionally biased region" description="Polar residues" evidence="1">
    <location>
        <begin position="75"/>
        <end position="96"/>
    </location>
</feature>
<evidence type="ECO:0000256" key="2">
    <source>
        <dbReference type="SAM" id="SignalP"/>
    </source>
</evidence>
<dbReference type="VEuPathDB" id="CryptoDB:Cvel_17115"/>
<feature type="signal peptide" evidence="2">
    <location>
        <begin position="1"/>
        <end position="22"/>
    </location>
</feature>
<dbReference type="EMBL" id="CDMZ01000384">
    <property type="protein sequence ID" value="CEM13108.1"/>
    <property type="molecule type" value="Genomic_DNA"/>
</dbReference>
<keyword evidence="2" id="KW-0732">Signal</keyword>
<feature type="compositionally biased region" description="Acidic residues" evidence="1">
    <location>
        <begin position="189"/>
        <end position="205"/>
    </location>
</feature>
<proteinExistence type="predicted"/>
<sequence length="278" mass="29169">MVCRSTLFGIHLLLLNVGVVQSWTPSKRGDASMGEIPPSGGPPAPELSSLGAPPFAAQLLSRGEAGEVHQVHMGQENSSNPSKEKSGPSSQHSAFLQNRAGFAGALSSDSAGEEEEGDGEAGLSPSPSPSFAEEAEGESDAGTPGDNEASEGASDSMLVSEDQNPDSPPPSEAGEEEEEEDPTGIPSVDLEDEGEGEGGAGDETDDKYTIEGIGGTRSKESPFRKLAKTQRGKIKCSEGSYPHRHKFACVSMFDTIPDYSWPNLDMINRRIPGHSVSR</sequence>
<feature type="compositionally biased region" description="Basic residues" evidence="1">
    <location>
        <begin position="225"/>
        <end position="234"/>
    </location>
</feature>
<gene>
    <name evidence="3" type="ORF">Cvel_17115</name>
</gene>
<accession>A0A0G4FI01</accession>
<evidence type="ECO:0000313" key="3">
    <source>
        <dbReference type="EMBL" id="CEM13108.1"/>
    </source>
</evidence>
<feature type="compositionally biased region" description="Acidic residues" evidence="1">
    <location>
        <begin position="173"/>
        <end position="182"/>
    </location>
</feature>
<protein>
    <submittedName>
        <fullName evidence="3">Uncharacterized protein</fullName>
    </submittedName>
</protein>
<feature type="region of interest" description="Disordered" evidence="1">
    <location>
        <begin position="25"/>
        <end position="238"/>
    </location>
</feature>
<organism evidence="3">
    <name type="scientific">Chromera velia CCMP2878</name>
    <dbReference type="NCBI Taxonomy" id="1169474"/>
    <lineage>
        <taxon>Eukaryota</taxon>
        <taxon>Sar</taxon>
        <taxon>Alveolata</taxon>
        <taxon>Colpodellida</taxon>
        <taxon>Chromeraceae</taxon>
        <taxon>Chromera</taxon>
    </lineage>
</organism>
<evidence type="ECO:0000256" key="1">
    <source>
        <dbReference type="SAM" id="MobiDB-lite"/>
    </source>
</evidence>